<keyword evidence="1" id="KW-0812">Transmembrane</keyword>
<proteinExistence type="predicted"/>
<feature type="transmembrane region" description="Helical" evidence="1">
    <location>
        <begin position="130"/>
        <end position="153"/>
    </location>
</feature>
<dbReference type="EMBL" id="BLLK01000038">
    <property type="protein sequence ID" value="GFH50049.1"/>
    <property type="molecule type" value="Genomic_DNA"/>
</dbReference>
<dbReference type="AlphaFoldDB" id="A0AAD3CQN7"/>
<dbReference type="Proteomes" id="UP001054902">
    <property type="component" value="Unassembled WGS sequence"/>
</dbReference>
<evidence type="ECO:0000313" key="2">
    <source>
        <dbReference type="EMBL" id="GFH50049.1"/>
    </source>
</evidence>
<protein>
    <recommendedName>
        <fullName evidence="4">DUF4281 domain-containing protein</fullName>
    </recommendedName>
</protein>
<accession>A0AAD3CQN7</accession>
<organism evidence="2 3">
    <name type="scientific">Chaetoceros tenuissimus</name>
    <dbReference type="NCBI Taxonomy" id="426638"/>
    <lineage>
        <taxon>Eukaryota</taxon>
        <taxon>Sar</taxon>
        <taxon>Stramenopiles</taxon>
        <taxon>Ochrophyta</taxon>
        <taxon>Bacillariophyta</taxon>
        <taxon>Coscinodiscophyceae</taxon>
        <taxon>Chaetocerotophycidae</taxon>
        <taxon>Chaetocerotales</taxon>
        <taxon>Chaetocerotaceae</taxon>
        <taxon>Chaetoceros</taxon>
    </lineage>
</organism>
<keyword evidence="1" id="KW-0472">Membrane</keyword>
<evidence type="ECO:0000313" key="3">
    <source>
        <dbReference type="Proteomes" id="UP001054902"/>
    </source>
</evidence>
<evidence type="ECO:0000256" key="1">
    <source>
        <dbReference type="SAM" id="Phobius"/>
    </source>
</evidence>
<name>A0AAD3CQN7_9STRA</name>
<evidence type="ECO:0008006" key="4">
    <source>
        <dbReference type="Google" id="ProtNLM"/>
    </source>
</evidence>
<keyword evidence="3" id="KW-1185">Reference proteome</keyword>
<feature type="transmembrane region" description="Helical" evidence="1">
    <location>
        <begin position="51"/>
        <end position="70"/>
    </location>
</feature>
<gene>
    <name evidence="2" type="ORF">CTEN210_06525</name>
</gene>
<comment type="caution">
    <text evidence="2">The sequence shown here is derived from an EMBL/GenBank/DDBJ whole genome shotgun (WGS) entry which is preliminary data.</text>
</comment>
<reference evidence="2 3" key="1">
    <citation type="journal article" date="2021" name="Sci. Rep.">
        <title>The genome of the diatom Chaetoceros tenuissimus carries an ancient integrated fragment of an extant virus.</title>
        <authorList>
            <person name="Hongo Y."/>
            <person name="Kimura K."/>
            <person name="Takaki Y."/>
            <person name="Yoshida Y."/>
            <person name="Baba S."/>
            <person name="Kobayashi G."/>
            <person name="Nagasaki K."/>
            <person name="Hano T."/>
            <person name="Tomaru Y."/>
        </authorList>
    </citation>
    <scope>NUCLEOTIDE SEQUENCE [LARGE SCALE GENOMIC DNA]</scope>
    <source>
        <strain evidence="2 3">NIES-3715</strain>
    </source>
</reference>
<keyword evidence="1" id="KW-1133">Transmembrane helix</keyword>
<dbReference type="InterPro" id="IPR025461">
    <property type="entry name" value="ABA4-like"/>
</dbReference>
<sequence>MATFEADNLKPLILLGGLNASELWQSTNLAMPGWLLLVVAPRWKYTQSLSLVGPILCSIIYALTLVSLMFTDNDSVDISNFTSLEGVATMFQDPTAVFGGWMHYIAYDALIGRWIVMDSTERGASLKEHYIFIVPCLFFALMLGPTGFILYLLVRTFILKGGNCDQTSTASSTHQSGKKEN</sequence>
<dbReference type="Pfam" id="PF14108">
    <property type="entry name" value="ABA4-like"/>
    <property type="match status" value="1"/>
</dbReference>